<dbReference type="HAMAP" id="MF_01609">
    <property type="entry name" value="Glu_cys_ligase_2"/>
    <property type="match status" value="1"/>
</dbReference>
<dbReference type="SUPFAM" id="SSF55931">
    <property type="entry name" value="Glutamine synthetase/guanido kinase"/>
    <property type="match status" value="1"/>
</dbReference>
<name>A0ABQ6FKE8_9CHLR</name>
<dbReference type="InterPro" id="IPR006336">
    <property type="entry name" value="GCS2"/>
</dbReference>
<dbReference type="PANTHER" id="PTHR36510:SF1">
    <property type="entry name" value="GLUTAMATE--CYSTEINE LIGASE 2-RELATED"/>
    <property type="match status" value="1"/>
</dbReference>
<dbReference type="NCBIfam" id="NF010041">
    <property type="entry name" value="PRK13517.1-1"/>
    <property type="match status" value="1"/>
</dbReference>
<accession>A0ABQ6FKE8</accession>
<evidence type="ECO:0000313" key="7">
    <source>
        <dbReference type="Proteomes" id="UP001344906"/>
    </source>
</evidence>
<dbReference type="InterPro" id="IPR014746">
    <property type="entry name" value="Gln_synth/guanido_kin_cat_dom"/>
</dbReference>
<dbReference type="InterPro" id="IPR011793">
    <property type="entry name" value="YbdK"/>
</dbReference>
<dbReference type="NCBIfam" id="TIGR02050">
    <property type="entry name" value="gshA_cyan_rel"/>
    <property type="match status" value="1"/>
</dbReference>
<comment type="similarity">
    <text evidence="5">Belongs to the glutamate--cysteine ligase type 2 family. YbdK subfamily.</text>
</comment>
<dbReference type="NCBIfam" id="NF010039">
    <property type="entry name" value="PRK13515.1"/>
    <property type="match status" value="1"/>
</dbReference>
<comment type="caution">
    <text evidence="6">The sequence shown here is derived from an EMBL/GenBank/DDBJ whole genome shotgun (WGS) entry which is preliminary data.</text>
</comment>
<keyword evidence="2 5" id="KW-0547">Nucleotide-binding</keyword>
<dbReference type="EMBL" id="BSRI01000001">
    <property type="protein sequence ID" value="GLV54736.1"/>
    <property type="molecule type" value="Genomic_DNA"/>
</dbReference>
<evidence type="ECO:0000256" key="2">
    <source>
        <dbReference type="ARBA" id="ARBA00022741"/>
    </source>
</evidence>
<gene>
    <name evidence="6" type="ORF">KDH_15830</name>
</gene>
<keyword evidence="7" id="KW-1185">Reference proteome</keyword>
<dbReference type="PANTHER" id="PTHR36510">
    <property type="entry name" value="GLUTAMATE--CYSTEINE LIGASE 2-RELATED"/>
    <property type="match status" value="1"/>
</dbReference>
<keyword evidence="3 5" id="KW-0067">ATP-binding</keyword>
<comment type="catalytic activity">
    <reaction evidence="4 5">
        <text>L-cysteine + L-glutamate + ATP = gamma-L-glutamyl-L-cysteine + ADP + phosphate + H(+)</text>
        <dbReference type="Rhea" id="RHEA:13285"/>
        <dbReference type="ChEBI" id="CHEBI:15378"/>
        <dbReference type="ChEBI" id="CHEBI:29985"/>
        <dbReference type="ChEBI" id="CHEBI:30616"/>
        <dbReference type="ChEBI" id="CHEBI:35235"/>
        <dbReference type="ChEBI" id="CHEBI:43474"/>
        <dbReference type="ChEBI" id="CHEBI:58173"/>
        <dbReference type="ChEBI" id="CHEBI:456216"/>
        <dbReference type="EC" id="6.3.2.2"/>
    </reaction>
</comment>
<evidence type="ECO:0000256" key="1">
    <source>
        <dbReference type="ARBA" id="ARBA00022598"/>
    </source>
</evidence>
<organism evidence="6 7">
    <name type="scientific">Dictyobacter halimunensis</name>
    <dbReference type="NCBI Taxonomy" id="3026934"/>
    <lineage>
        <taxon>Bacteria</taxon>
        <taxon>Bacillati</taxon>
        <taxon>Chloroflexota</taxon>
        <taxon>Ktedonobacteria</taxon>
        <taxon>Ktedonobacterales</taxon>
        <taxon>Dictyobacteraceae</taxon>
        <taxon>Dictyobacter</taxon>
    </lineage>
</organism>
<evidence type="ECO:0000256" key="3">
    <source>
        <dbReference type="ARBA" id="ARBA00022840"/>
    </source>
</evidence>
<sequence>MTLYGLEESATMPTDTTGFTLGIEEEYLIVDPETRELDSAAARVLPRAQRVLGEQIQPELQLSQVESVSPVCHSLAEIRQSLIQQRRSLIEATAAIDKKLAATATHPFSHWSDQQVHPKERYQSLLREFRQLAREQGIQGCHVHVGFPDPERAHSVFSRLRGWLTPLLALTANSPFWLGEDSGYASFRTEVWMRWPLSGPPPAFASLEEYRELVQSLVSVKGIEDATKIYWDLRLSERYPTIEFRVADVCLTVDEAVMMAGLARALVRTCDEQAQQDTPFTHIHQELLRAAHWRAARYGLDGELVDVHTREVVPAPELVERLMTLVRPALEAEGDWDEISALVQQTLRQGNGASRQRAVYQRTGDMFALVDFIINETACGVL</sequence>
<dbReference type="InterPro" id="IPR050141">
    <property type="entry name" value="GCL_type2/YbdK_subfam"/>
</dbReference>
<comment type="function">
    <text evidence="5">ATP-dependent carboxylate-amine ligase which exhibits weak glutamate--cysteine ligase activity.</text>
</comment>
<keyword evidence="1 5" id="KW-0436">Ligase</keyword>
<dbReference type="Proteomes" id="UP001344906">
    <property type="component" value="Unassembled WGS sequence"/>
</dbReference>
<reference evidence="6 7" key="1">
    <citation type="submission" date="2023-02" db="EMBL/GenBank/DDBJ databases">
        <title>Dictyobacter halimunensis sp. nov., a new member of the class Ktedonobacteria from forest soil in a geothermal area.</title>
        <authorList>
            <person name="Rachmania M.K."/>
            <person name="Ningsih F."/>
            <person name="Sakai Y."/>
            <person name="Yabe S."/>
            <person name="Yokota A."/>
            <person name="Sjamsuridzal W."/>
        </authorList>
    </citation>
    <scope>NUCLEOTIDE SEQUENCE [LARGE SCALE GENOMIC DNA]</scope>
    <source>
        <strain evidence="6 7">S3.2.2.5</strain>
    </source>
</reference>
<evidence type="ECO:0000256" key="5">
    <source>
        <dbReference type="HAMAP-Rule" id="MF_01609"/>
    </source>
</evidence>
<protein>
    <recommendedName>
        <fullName evidence="5">Putative glutamate--cysteine ligase 2</fullName>
        <ecNumber evidence="5">6.3.2.2</ecNumber>
    </recommendedName>
    <alternativeName>
        <fullName evidence="5">Gamma-glutamylcysteine synthetase 2</fullName>
        <shortName evidence="5">GCS 2</shortName>
        <shortName evidence="5">Gamma-GCS 2</shortName>
    </alternativeName>
</protein>
<evidence type="ECO:0000256" key="4">
    <source>
        <dbReference type="ARBA" id="ARBA00048819"/>
    </source>
</evidence>
<dbReference type="EC" id="6.3.2.2" evidence="5"/>
<dbReference type="Pfam" id="PF04107">
    <property type="entry name" value="GCS2"/>
    <property type="match status" value="1"/>
</dbReference>
<evidence type="ECO:0000313" key="6">
    <source>
        <dbReference type="EMBL" id="GLV54736.1"/>
    </source>
</evidence>
<dbReference type="Gene3D" id="3.30.590.20">
    <property type="match status" value="1"/>
</dbReference>
<dbReference type="GO" id="GO:0016874">
    <property type="term" value="F:ligase activity"/>
    <property type="evidence" value="ECO:0007669"/>
    <property type="project" value="UniProtKB-KW"/>
</dbReference>
<proteinExistence type="inferred from homology"/>